<reference evidence="2" key="1">
    <citation type="submission" date="2022-10" db="EMBL/GenBank/DDBJ databases">
        <authorList>
            <person name="Chen Y."/>
            <person name="Dougan E. K."/>
            <person name="Chan C."/>
            <person name="Rhodes N."/>
            <person name="Thang M."/>
        </authorList>
    </citation>
    <scope>NUCLEOTIDE SEQUENCE</scope>
</reference>
<dbReference type="EMBL" id="CAMXCT020003784">
    <property type="protein sequence ID" value="CAL1159626.1"/>
    <property type="molecule type" value="Genomic_DNA"/>
</dbReference>
<name>A0A9P1G9T7_9DINO</name>
<comment type="caution">
    <text evidence="2">The sequence shown here is derived from an EMBL/GenBank/DDBJ whole genome shotgun (WGS) entry which is preliminary data.</text>
</comment>
<evidence type="ECO:0000313" key="4">
    <source>
        <dbReference type="Proteomes" id="UP001152797"/>
    </source>
</evidence>
<accession>A0A9P1G9T7</accession>
<sequence>MYFLTQAKRLTGVLQPILPSQRRFATSLRQRLRWRQHCLLEAQSSSTACFEKDFFSLGRSRRKRNPKETGKQLENALNQPNQDADPWQSEDEENCEKHHLTRKALRFKDIAARPQQAAPAMLGGAWPVTSRIARSKSLIRLHLHERAQRFEASAQSHR</sequence>
<keyword evidence="4" id="KW-1185">Reference proteome</keyword>
<protein>
    <submittedName>
        <fullName evidence="2">Uncharacterized protein</fullName>
    </submittedName>
</protein>
<dbReference type="EMBL" id="CAMXCT010003784">
    <property type="protein sequence ID" value="CAI4006251.1"/>
    <property type="molecule type" value="Genomic_DNA"/>
</dbReference>
<dbReference type="EMBL" id="CAMXCT030003784">
    <property type="protein sequence ID" value="CAL4793563.1"/>
    <property type="molecule type" value="Genomic_DNA"/>
</dbReference>
<reference evidence="3 4" key="2">
    <citation type="submission" date="2024-05" db="EMBL/GenBank/DDBJ databases">
        <authorList>
            <person name="Chen Y."/>
            <person name="Shah S."/>
            <person name="Dougan E. K."/>
            <person name="Thang M."/>
            <person name="Chan C."/>
        </authorList>
    </citation>
    <scope>NUCLEOTIDE SEQUENCE [LARGE SCALE GENOMIC DNA]</scope>
</reference>
<organism evidence="2">
    <name type="scientific">Cladocopium goreaui</name>
    <dbReference type="NCBI Taxonomy" id="2562237"/>
    <lineage>
        <taxon>Eukaryota</taxon>
        <taxon>Sar</taxon>
        <taxon>Alveolata</taxon>
        <taxon>Dinophyceae</taxon>
        <taxon>Suessiales</taxon>
        <taxon>Symbiodiniaceae</taxon>
        <taxon>Cladocopium</taxon>
    </lineage>
</organism>
<dbReference type="AlphaFoldDB" id="A0A9P1G9T7"/>
<feature type="region of interest" description="Disordered" evidence="1">
    <location>
        <begin position="61"/>
        <end position="95"/>
    </location>
</feature>
<gene>
    <name evidence="2" type="ORF">C1SCF055_LOCUS31906</name>
</gene>
<evidence type="ECO:0000313" key="2">
    <source>
        <dbReference type="EMBL" id="CAI4006251.1"/>
    </source>
</evidence>
<evidence type="ECO:0000313" key="3">
    <source>
        <dbReference type="EMBL" id="CAL4793563.1"/>
    </source>
</evidence>
<dbReference type="Proteomes" id="UP001152797">
    <property type="component" value="Unassembled WGS sequence"/>
</dbReference>
<evidence type="ECO:0000256" key="1">
    <source>
        <dbReference type="SAM" id="MobiDB-lite"/>
    </source>
</evidence>
<proteinExistence type="predicted"/>